<reference evidence="7 8" key="1">
    <citation type="submission" date="2014-09" db="EMBL/GenBank/DDBJ databases">
        <title>Draft genome sequence of Streptomyces natalensis ATCC 27448, producer of the antifungal pimaricin.</title>
        <authorList>
            <person name="Mendes M.V."/>
            <person name="Beites T."/>
            <person name="Pires S."/>
            <person name="Santos C.L."/>
            <person name="Moradas-Ferreira P."/>
        </authorList>
    </citation>
    <scope>NUCLEOTIDE SEQUENCE [LARGE SCALE GENOMIC DNA]</scope>
    <source>
        <strain evidence="7 8">ATCC 27448</strain>
    </source>
</reference>
<keyword evidence="3" id="KW-0012">Acyltransferase</keyword>
<feature type="region of interest" description="Disordered" evidence="5">
    <location>
        <begin position="262"/>
        <end position="301"/>
    </location>
</feature>
<evidence type="ECO:0000313" key="7">
    <source>
        <dbReference type="EMBL" id="KIZ16183.1"/>
    </source>
</evidence>
<keyword evidence="2" id="KW-0808">Transferase</keyword>
<dbReference type="PANTHER" id="PTHR42681">
    <property type="entry name" value="MALONYL-COA-ACYL CARRIER PROTEIN TRANSACYLASE, MITOCHONDRIAL"/>
    <property type="match status" value="1"/>
</dbReference>
<dbReference type="Proteomes" id="UP000032458">
    <property type="component" value="Unassembled WGS sequence"/>
</dbReference>
<evidence type="ECO:0000256" key="3">
    <source>
        <dbReference type="ARBA" id="ARBA00023315"/>
    </source>
</evidence>
<feature type="domain" description="Malonyl-CoA:ACP transacylase (MAT)" evidence="6">
    <location>
        <begin position="1"/>
        <end position="293"/>
    </location>
</feature>
<dbReference type="InterPro" id="IPR014043">
    <property type="entry name" value="Acyl_transferase_dom"/>
</dbReference>
<sequence>MGREFGIAPLAGPLLGDSPPSGRDLAAARVGTPQLALFCSSVAVHRALCTIGLVPDAVLGVSFGEIAALTAAGVFEVAEGARIACLLARQLVGCAGGMTLVGAAEWRTRALMREANAPDLAAACINDPGETLVSGPLGTLGAVEELARRQGIAVSRLRLPFSSHHPSLTGPADAFEAAIRPLTARPARVPVFSAVHKGRYRPGDDVHRGLANCLVRPVRLPEVLHQVTTGGGVLFLEAGTGRALTRNVRHTLPPAAARAHAPLADPRFPWPDAHPPTAPPPDGPLSALWSRRDDHAPATPR</sequence>
<protein>
    <recommendedName>
        <fullName evidence="1">[acyl-carrier-protein] S-malonyltransferase</fullName>
        <ecNumber evidence="1">2.3.1.39</ecNumber>
    </recommendedName>
</protein>
<evidence type="ECO:0000256" key="5">
    <source>
        <dbReference type="SAM" id="MobiDB-lite"/>
    </source>
</evidence>
<evidence type="ECO:0000313" key="8">
    <source>
        <dbReference type="Proteomes" id="UP000032458"/>
    </source>
</evidence>
<comment type="catalytic activity">
    <reaction evidence="4">
        <text>holo-[ACP] + malonyl-CoA = malonyl-[ACP] + CoA</text>
        <dbReference type="Rhea" id="RHEA:41792"/>
        <dbReference type="Rhea" id="RHEA-COMP:9623"/>
        <dbReference type="Rhea" id="RHEA-COMP:9685"/>
        <dbReference type="ChEBI" id="CHEBI:57287"/>
        <dbReference type="ChEBI" id="CHEBI:57384"/>
        <dbReference type="ChEBI" id="CHEBI:64479"/>
        <dbReference type="ChEBI" id="CHEBI:78449"/>
        <dbReference type="EC" id="2.3.1.39"/>
    </reaction>
</comment>
<feature type="compositionally biased region" description="Basic and acidic residues" evidence="5">
    <location>
        <begin position="290"/>
        <end position="301"/>
    </location>
</feature>
<dbReference type="InterPro" id="IPR016035">
    <property type="entry name" value="Acyl_Trfase/lysoPLipase"/>
</dbReference>
<evidence type="ECO:0000259" key="6">
    <source>
        <dbReference type="SMART" id="SM00827"/>
    </source>
</evidence>
<dbReference type="SUPFAM" id="SSF52151">
    <property type="entry name" value="FabD/lysophospholipase-like"/>
    <property type="match status" value="1"/>
</dbReference>
<dbReference type="GO" id="GO:0004314">
    <property type="term" value="F:[acyl-carrier-protein] S-malonyltransferase activity"/>
    <property type="evidence" value="ECO:0007669"/>
    <property type="project" value="UniProtKB-EC"/>
</dbReference>
<dbReference type="PATRIC" id="fig|1240678.4.peg.5020"/>
<dbReference type="Gene3D" id="3.40.366.10">
    <property type="entry name" value="Malonyl-Coenzyme A Acyl Carrier Protein, domain 2"/>
    <property type="match status" value="1"/>
</dbReference>
<comment type="caution">
    <text evidence="7">The sequence shown here is derived from an EMBL/GenBank/DDBJ whole genome shotgun (WGS) entry which is preliminary data.</text>
</comment>
<dbReference type="InterPro" id="IPR001227">
    <property type="entry name" value="Ac_transferase_dom_sf"/>
</dbReference>
<evidence type="ECO:0000256" key="2">
    <source>
        <dbReference type="ARBA" id="ARBA00022679"/>
    </source>
</evidence>
<dbReference type="AlphaFoldDB" id="A0A0D7CJ07"/>
<name>A0A0D7CJ07_9ACTN</name>
<dbReference type="EC" id="2.3.1.39" evidence="1"/>
<gene>
    <name evidence="7" type="ORF">SNA_23580</name>
</gene>
<dbReference type="EMBL" id="JRKI01000029">
    <property type="protein sequence ID" value="KIZ16183.1"/>
    <property type="molecule type" value="Genomic_DNA"/>
</dbReference>
<proteinExistence type="predicted"/>
<dbReference type="SUPFAM" id="SSF55048">
    <property type="entry name" value="Probable ACP-binding domain of malonyl-CoA ACP transacylase"/>
    <property type="match status" value="1"/>
</dbReference>
<dbReference type="GO" id="GO:0006633">
    <property type="term" value="P:fatty acid biosynthetic process"/>
    <property type="evidence" value="ECO:0007669"/>
    <property type="project" value="TreeGrafter"/>
</dbReference>
<keyword evidence="8" id="KW-1185">Reference proteome</keyword>
<organism evidence="7 8">
    <name type="scientific">Streptomyces natalensis ATCC 27448</name>
    <dbReference type="NCBI Taxonomy" id="1240678"/>
    <lineage>
        <taxon>Bacteria</taxon>
        <taxon>Bacillati</taxon>
        <taxon>Actinomycetota</taxon>
        <taxon>Actinomycetes</taxon>
        <taxon>Kitasatosporales</taxon>
        <taxon>Streptomycetaceae</taxon>
        <taxon>Streptomyces</taxon>
    </lineage>
</organism>
<dbReference type="PANTHER" id="PTHR42681:SF1">
    <property type="entry name" value="MALONYL-COA-ACYL CARRIER PROTEIN TRANSACYLASE, MITOCHONDRIAL"/>
    <property type="match status" value="1"/>
</dbReference>
<evidence type="ECO:0000256" key="1">
    <source>
        <dbReference type="ARBA" id="ARBA00013258"/>
    </source>
</evidence>
<dbReference type="GO" id="GO:0005829">
    <property type="term" value="C:cytosol"/>
    <property type="evidence" value="ECO:0007669"/>
    <property type="project" value="TreeGrafter"/>
</dbReference>
<accession>A0A0D7CJ07</accession>
<dbReference type="SMART" id="SM00827">
    <property type="entry name" value="PKS_AT"/>
    <property type="match status" value="1"/>
</dbReference>
<dbReference type="InterPro" id="IPR050858">
    <property type="entry name" value="Mal-CoA-ACP_Trans/PKS_FabD"/>
</dbReference>
<dbReference type="Pfam" id="PF00698">
    <property type="entry name" value="Acyl_transf_1"/>
    <property type="match status" value="1"/>
</dbReference>
<evidence type="ECO:0000256" key="4">
    <source>
        <dbReference type="ARBA" id="ARBA00048462"/>
    </source>
</evidence>
<dbReference type="InterPro" id="IPR016036">
    <property type="entry name" value="Malonyl_transacylase_ACP-bd"/>
</dbReference>
<feature type="compositionally biased region" description="Pro residues" evidence="5">
    <location>
        <begin position="268"/>
        <end position="283"/>
    </location>
</feature>